<dbReference type="Pfam" id="PF00072">
    <property type="entry name" value="Response_reg"/>
    <property type="match status" value="1"/>
</dbReference>
<keyword evidence="9" id="KW-1185">Reference proteome</keyword>
<dbReference type="InterPro" id="IPR008248">
    <property type="entry name" value="CheB-like"/>
</dbReference>
<evidence type="ECO:0000259" key="6">
    <source>
        <dbReference type="PROSITE" id="PS50110"/>
    </source>
</evidence>
<comment type="similarity">
    <text evidence="3">Belongs to the CheB family.</text>
</comment>
<feature type="active site" evidence="3 4">
    <location>
        <position position="294"/>
    </location>
</feature>
<dbReference type="InterPro" id="IPR000673">
    <property type="entry name" value="Sig_transdc_resp-reg_Me-estase"/>
</dbReference>
<feature type="domain" description="CheB-type methylesterase" evidence="7">
    <location>
        <begin position="164"/>
        <end position="349"/>
    </location>
</feature>
<keyword evidence="3" id="KW-0963">Cytoplasm</keyword>
<comment type="PTM">
    <text evidence="3">Phosphorylated by CheA. Phosphorylation of the N-terminal regulatory domain activates the methylesterase activity.</text>
</comment>
<dbReference type="InterPro" id="IPR011006">
    <property type="entry name" value="CheY-like_superfamily"/>
</dbReference>
<comment type="catalytic activity">
    <reaction evidence="2 3">
        <text>[protein]-L-glutamate 5-O-methyl ester + H2O = L-glutamyl-[protein] + methanol + H(+)</text>
        <dbReference type="Rhea" id="RHEA:23236"/>
        <dbReference type="Rhea" id="RHEA-COMP:10208"/>
        <dbReference type="Rhea" id="RHEA-COMP:10311"/>
        <dbReference type="ChEBI" id="CHEBI:15377"/>
        <dbReference type="ChEBI" id="CHEBI:15378"/>
        <dbReference type="ChEBI" id="CHEBI:17790"/>
        <dbReference type="ChEBI" id="CHEBI:29973"/>
        <dbReference type="ChEBI" id="CHEBI:82795"/>
        <dbReference type="EC" id="3.1.1.61"/>
    </reaction>
</comment>
<comment type="catalytic activity">
    <reaction evidence="3">
        <text>L-glutaminyl-[protein] + H2O = L-glutamyl-[protein] + NH4(+)</text>
        <dbReference type="Rhea" id="RHEA:16441"/>
        <dbReference type="Rhea" id="RHEA-COMP:10207"/>
        <dbReference type="Rhea" id="RHEA-COMP:10208"/>
        <dbReference type="ChEBI" id="CHEBI:15377"/>
        <dbReference type="ChEBI" id="CHEBI:28938"/>
        <dbReference type="ChEBI" id="CHEBI:29973"/>
        <dbReference type="ChEBI" id="CHEBI:30011"/>
        <dbReference type="EC" id="3.5.1.44"/>
    </reaction>
</comment>
<keyword evidence="3 4" id="KW-0145">Chemotaxis</keyword>
<dbReference type="PROSITE" id="PS50110">
    <property type="entry name" value="RESPONSE_REGULATORY"/>
    <property type="match status" value="1"/>
</dbReference>
<evidence type="ECO:0000313" key="8">
    <source>
        <dbReference type="EMBL" id="OCA81954.1"/>
    </source>
</evidence>
<feature type="domain" description="Response regulatory" evidence="6">
    <location>
        <begin position="6"/>
        <end position="119"/>
    </location>
</feature>
<comment type="function">
    <text evidence="3">Involved in chemotaxis. Part of a chemotaxis signal transduction system that modulates chemotaxis in response to various stimuli. Catalyzes the demethylation of specific methylglutamate residues introduced into the chemoreceptors (methyl-accepting chemotaxis proteins or MCP) by CheR. Also mediates the irreversible deamidation of specific glutamine residues to glutamic acid.</text>
</comment>
<dbReference type="SMART" id="SM00448">
    <property type="entry name" value="REC"/>
    <property type="match status" value="1"/>
</dbReference>
<dbReference type="Pfam" id="PF01339">
    <property type="entry name" value="CheB_methylest"/>
    <property type="match status" value="1"/>
</dbReference>
<dbReference type="CDD" id="cd16432">
    <property type="entry name" value="CheB_Rec"/>
    <property type="match status" value="1"/>
</dbReference>
<comment type="caution">
    <text evidence="8">The sequence shown here is derived from an EMBL/GenBank/DDBJ whole genome shotgun (WGS) entry which is preliminary data.</text>
</comment>
<feature type="active site" evidence="3 4">
    <location>
        <position position="197"/>
    </location>
</feature>
<evidence type="ECO:0000259" key="7">
    <source>
        <dbReference type="PROSITE" id="PS50122"/>
    </source>
</evidence>
<dbReference type="AlphaFoldDB" id="A0A1B9ADP2"/>
<gene>
    <name evidence="3" type="primary">cheB</name>
    <name evidence="8" type="ORF">A8F95_14660</name>
</gene>
<dbReference type="EMBL" id="MAYT01000030">
    <property type="protein sequence ID" value="OCA81954.1"/>
    <property type="molecule type" value="Genomic_DNA"/>
</dbReference>
<evidence type="ECO:0000313" key="9">
    <source>
        <dbReference type="Proteomes" id="UP000092578"/>
    </source>
</evidence>
<feature type="active site" evidence="3 4">
    <location>
        <position position="170"/>
    </location>
</feature>
<proteinExistence type="inferred from homology"/>
<evidence type="ECO:0000256" key="1">
    <source>
        <dbReference type="ARBA" id="ARBA00022801"/>
    </source>
</evidence>
<sequence length="349" mass="38415">MDKRIGVMIVDDSAFMRKTISDMVEASSELYVAGKARNGLDALEKIKRLKPDVVTLDIEMPKLDGLDTLRRMMEECPTPVMMISNGAESTLEAFDIGAVDFVVKEDLVKEVEGGKLINFHQRITAAANAKLPVSSVTSESKKEERQVELAKEKEAFRQKQKMSMIVIGSSTGGPAALQKILTRFPEDFPLPILIIQHMPPGFTKPLAERFNSLCHICVKEAEHNEKMEPGTAYVAPAGLQTAVQEIEGHYQIKLKISAPVETLYKPSVDVALLSIAPIVKDKLLAVILTGMGDDGLRGCKRVKQAGGTVLSESEETCIVYGMPKVVYEAGLADKQIPLYDVYDQMIDYL</sequence>
<comment type="subcellular location">
    <subcellularLocation>
        <location evidence="3">Cytoplasm</location>
    </subcellularLocation>
</comment>
<dbReference type="GO" id="GO:0005737">
    <property type="term" value="C:cytoplasm"/>
    <property type="evidence" value="ECO:0007669"/>
    <property type="project" value="UniProtKB-SubCell"/>
</dbReference>
<dbReference type="HAMAP" id="MF_00099">
    <property type="entry name" value="CheB_chemtxs"/>
    <property type="match status" value="1"/>
</dbReference>
<reference evidence="9" key="1">
    <citation type="submission" date="2016-05" db="EMBL/GenBank/DDBJ databases">
        <authorList>
            <person name="Liu B."/>
            <person name="Wang J."/>
            <person name="Zhu Y."/>
            <person name="Liu G."/>
            <person name="Chen Q."/>
            <person name="Chen Z."/>
            <person name="Lan J."/>
            <person name="Che J."/>
            <person name="Ge C."/>
            <person name="Shi H."/>
            <person name="Pan Z."/>
            <person name="Liu X."/>
        </authorList>
    </citation>
    <scope>NUCLEOTIDE SEQUENCE [LARGE SCALE GENOMIC DNA]</scope>
    <source>
        <strain evidence="9">FJAT-27215</strain>
    </source>
</reference>
<evidence type="ECO:0000256" key="2">
    <source>
        <dbReference type="ARBA" id="ARBA00048267"/>
    </source>
</evidence>
<comment type="domain">
    <text evidence="3">Contains a C-terminal catalytic domain, and an N-terminal region which modulates catalytic activity.</text>
</comment>
<dbReference type="EC" id="3.5.1.44" evidence="3"/>
<dbReference type="Gene3D" id="3.40.50.180">
    <property type="entry name" value="Methylesterase CheB, C-terminal domain"/>
    <property type="match status" value="1"/>
</dbReference>
<keyword evidence="1 3" id="KW-0378">Hydrolase</keyword>
<dbReference type="RefSeq" id="WP_065411850.1">
    <property type="nucleotide sequence ID" value="NZ_MAYT01000030.1"/>
</dbReference>
<dbReference type="SUPFAM" id="SSF52738">
    <property type="entry name" value="Methylesterase CheB, C-terminal domain"/>
    <property type="match status" value="1"/>
</dbReference>
<dbReference type="Proteomes" id="UP000092578">
    <property type="component" value="Unassembled WGS sequence"/>
</dbReference>
<dbReference type="PIRSF" id="PIRSF000876">
    <property type="entry name" value="RR_chemtxs_CheB"/>
    <property type="match status" value="1"/>
</dbReference>
<dbReference type="NCBIfam" id="NF001965">
    <property type="entry name" value="PRK00742.1"/>
    <property type="match status" value="1"/>
</dbReference>
<evidence type="ECO:0000256" key="4">
    <source>
        <dbReference type="PROSITE-ProRule" id="PRU00050"/>
    </source>
</evidence>
<dbReference type="Gene3D" id="3.40.50.2300">
    <property type="match status" value="1"/>
</dbReference>
<organism evidence="8 9">
    <name type="scientific">Pseudobacillus wudalianchiensis</name>
    <dbReference type="NCBI Taxonomy" id="1743143"/>
    <lineage>
        <taxon>Bacteria</taxon>
        <taxon>Bacillati</taxon>
        <taxon>Bacillota</taxon>
        <taxon>Bacilli</taxon>
        <taxon>Bacillales</taxon>
        <taxon>Bacillaceae</taxon>
        <taxon>Pseudobacillus</taxon>
    </lineage>
</organism>
<feature type="modified residue" description="4-aspartylphosphate" evidence="3 5">
    <location>
        <position position="57"/>
    </location>
</feature>
<dbReference type="GO" id="GO:0050568">
    <property type="term" value="F:protein-glutamine glutaminase activity"/>
    <property type="evidence" value="ECO:0007669"/>
    <property type="project" value="UniProtKB-UniRule"/>
</dbReference>
<dbReference type="GO" id="GO:0000156">
    <property type="term" value="F:phosphorelay response regulator activity"/>
    <property type="evidence" value="ECO:0007669"/>
    <property type="project" value="InterPro"/>
</dbReference>
<dbReference type="GO" id="GO:0008984">
    <property type="term" value="F:protein-glutamate methylesterase activity"/>
    <property type="evidence" value="ECO:0007669"/>
    <property type="project" value="UniProtKB-UniRule"/>
</dbReference>
<evidence type="ECO:0000256" key="5">
    <source>
        <dbReference type="PROSITE-ProRule" id="PRU00169"/>
    </source>
</evidence>
<dbReference type="GO" id="GO:0006935">
    <property type="term" value="P:chemotaxis"/>
    <property type="evidence" value="ECO:0007669"/>
    <property type="project" value="UniProtKB-UniRule"/>
</dbReference>
<dbReference type="EC" id="3.1.1.61" evidence="3"/>
<dbReference type="PANTHER" id="PTHR42872">
    <property type="entry name" value="PROTEIN-GLUTAMATE METHYLESTERASE/PROTEIN-GLUTAMINE GLUTAMINASE"/>
    <property type="match status" value="1"/>
</dbReference>
<evidence type="ECO:0000256" key="3">
    <source>
        <dbReference type="HAMAP-Rule" id="MF_00099"/>
    </source>
</evidence>
<dbReference type="InterPro" id="IPR001789">
    <property type="entry name" value="Sig_transdc_resp-reg_receiver"/>
</dbReference>
<name>A0A1B9ADP2_9BACI</name>
<dbReference type="InterPro" id="IPR035909">
    <property type="entry name" value="CheB_C"/>
</dbReference>
<protein>
    <recommendedName>
        <fullName evidence="3">Protein-glutamate methylesterase/protein-glutamine glutaminase</fullName>
        <ecNumber evidence="3">3.1.1.61</ecNumber>
        <ecNumber evidence="3">3.5.1.44</ecNumber>
    </recommendedName>
</protein>
<keyword evidence="3 5" id="KW-0597">Phosphoprotein</keyword>
<dbReference type="PROSITE" id="PS50122">
    <property type="entry name" value="CHEB"/>
    <property type="match status" value="1"/>
</dbReference>
<accession>A0A1B9ADP2</accession>
<dbReference type="CDD" id="cd17541">
    <property type="entry name" value="REC_CheB-like"/>
    <property type="match status" value="1"/>
</dbReference>
<dbReference type="SUPFAM" id="SSF52172">
    <property type="entry name" value="CheY-like"/>
    <property type="match status" value="1"/>
</dbReference>
<dbReference type="PANTHER" id="PTHR42872:SF3">
    <property type="entry name" value="PROTEIN-GLUTAMATE METHYLESTERASE_PROTEIN-GLUTAMINE GLUTAMINASE 1"/>
    <property type="match status" value="1"/>
</dbReference>